<gene>
    <name evidence="3" type="ORF">SPRI_0079</name>
    <name evidence="4" type="ORF">SPRI_7274</name>
</gene>
<dbReference type="PROSITE" id="PS51257">
    <property type="entry name" value="PROKAR_LIPOPROTEIN"/>
    <property type="match status" value="1"/>
</dbReference>
<evidence type="ECO:0000313" key="4">
    <source>
        <dbReference type="EMBL" id="ALC25580.1"/>
    </source>
</evidence>
<dbReference type="Pfam" id="PF13416">
    <property type="entry name" value="SBP_bac_8"/>
    <property type="match status" value="1"/>
</dbReference>
<evidence type="ECO:0000313" key="3">
    <source>
        <dbReference type="EMBL" id="ALC18385.1"/>
    </source>
</evidence>
<dbReference type="OMA" id="EQQAHIF"/>
<dbReference type="KEGG" id="spri:SPRI_7274"/>
<keyword evidence="3" id="KW-0449">Lipoprotein</keyword>
<keyword evidence="2" id="KW-0732">Signal</keyword>
<reference evidence="3 5" key="1">
    <citation type="submission" date="2015-08" db="EMBL/GenBank/DDBJ databases">
        <title>Genome sequence of the pristinamycin over-producing bacterium Streptomyces pristinaespiralis HCCB10218.</title>
        <authorList>
            <person name="Tian J."/>
            <person name="Yang J."/>
            <person name="Li L."/>
            <person name="Ruan L."/>
            <person name="Wei W."/>
            <person name="Zheng G."/>
            <person name="Wei Z."/>
            <person name="Yang S."/>
            <person name="Ge M."/>
            <person name="Jiang W."/>
            <person name="Lu Y."/>
        </authorList>
    </citation>
    <scope>NUCLEOTIDE SEQUENCE [LARGE SCALE GENOMIC DNA]</scope>
    <source>
        <strain evidence="3 5">HCCB 10218</strain>
    </source>
</reference>
<feature type="chain" id="PRO_5007418170" evidence="2">
    <location>
        <begin position="21"/>
        <end position="438"/>
    </location>
</feature>
<protein>
    <submittedName>
        <fullName evidence="3">Solute binding lipoprotein</fullName>
    </submittedName>
</protein>
<evidence type="ECO:0000256" key="1">
    <source>
        <dbReference type="SAM" id="MobiDB-lite"/>
    </source>
</evidence>
<dbReference type="STRING" id="38300.SPRI_0079"/>
<dbReference type="PANTHER" id="PTHR43649">
    <property type="entry name" value="ARABINOSE-BINDING PROTEIN-RELATED"/>
    <property type="match status" value="1"/>
</dbReference>
<dbReference type="Proteomes" id="UP000060513">
    <property type="component" value="Chromosome"/>
</dbReference>
<evidence type="ECO:0000313" key="5">
    <source>
        <dbReference type="Proteomes" id="UP000060513"/>
    </source>
</evidence>
<dbReference type="InterPro" id="IPR006059">
    <property type="entry name" value="SBP"/>
</dbReference>
<proteinExistence type="predicted"/>
<dbReference type="SUPFAM" id="SSF53850">
    <property type="entry name" value="Periplasmic binding protein-like II"/>
    <property type="match status" value="1"/>
</dbReference>
<dbReference type="EMBL" id="CP011340">
    <property type="protein sequence ID" value="ALC25580.1"/>
    <property type="molecule type" value="Genomic_DNA"/>
</dbReference>
<dbReference type="GeneID" id="97231701"/>
<feature type="signal peptide" evidence="2">
    <location>
        <begin position="1"/>
        <end position="20"/>
    </location>
</feature>
<dbReference type="AlphaFoldDB" id="A0A0M4D9X5"/>
<evidence type="ECO:0000256" key="2">
    <source>
        <dbReference type="SAM" id="SignalP"/>
    </source>
</evidence>
<dbReference type="PANTHER" id="PTHR43649:SF32">
    <property type="entry name" value="SUGAR BINDING SECRETED PROTEIN"/>
    <property type="match status" value="1"/>
</dbReference>
<dbReference type="OrthoDB" id="3226017at2"/>
<dbReference type="RefSeq" id="WP_005322111.1">
    <property type="nucleotide sequence ID" value="NZ_CP011340.1"/>
</dbReference>
<organism evidence="3">
    <name type="scientific">Streptomyces pristinaespiralis</name>
    <dbReference type="NCBI Taxonomy" id="38300"/>
    <lineage>
        <taxon>Bacteria</taxon>
        <taxon>Bacillati</taxon>
        <taxon>Actinomycetota</taxon>
        <taxon>Actinomycetes</taxon>
        <taxon>Kitasatosporales</taxon>
        <taxon>Streptomycetaceae</taxon>
        <taxon>Streptomyces</taxon>
    </lineage>
</organism>
<dbReference type="KEGG" id="spri:SPRI_0079"/>
<feature type="region of interest" description="Disordered" evidence="1">
    <location>
        <begin position="418"/>
        <end position="438"/>
    </location>
</feature>
<dbReference type="PATRIC" id="fig|38300.4.peg.7616"/>
<accession>A0A0M4D9X5</accession>
<feature type="compositionally biased region" description="Basic and acidic residues" evidence="1">
    <location>
        <begin position="421"/>
        <end position="438"/>
    </location>
</feature>
<sequence length="438" mass="46882">MSRNQKLLRTRITGAVSAVAALGLIVGCSGGGGDSGTGGGVKDGKVTITMGLFGVMGYKETGLLDRYMKENPNVTIKAEVAGDEQTYYTALQTHLAAGSGLKDIQGIEIGRAKELVDTQADKFVDLAGVPGIDHYLPWKLSQVTTPDKKLIGLGTDIGPMAVCYRKDLFEQAGLPTDRNEVAKLWAGDWSKYVQAGKDFKAGFKGDGVAFMDSASGLFNAMIYGNSEQFYDKDGKLIYRDSPTVTGAWDLASQAATSGLTAKLRQFQPGWDPGLANSTFATTVCPAWMLGHITEKAGPKNKGKWDVAKAPKGANWGGSFLGVMEQSPVKEEAKKLVAWLTAPEQQEFVFQKLGNFPSSQKALTSPAVTGAKQEYFGNAPIGEIFGAAAQEIPDEQVLGRKDGTIKDIFSQGLTLIESQNKSPEEAWKTTDERIEKATG</sequence>
<dbReference type="InterPro" id="IPR050490">
    <property type="entry name" value="Bact_solute-bd_prot1"/>
</dbReference>
<dbReference type="Gene3D" id="3.40.190.10">
    <property type="entry name" value="Periplasmic binding protein-like II"/>
    <property type="match status" value="1"/>
</dbReference>
<dbReference type="EMBL" id="CP011340">
    <property type="protein sequence ID" value="ALC18385.1"/>
    <property type="molecule type" value="Genomic_DNA"/>
</dbReference>
<name>A0A0M4D9X5_STRPR</name>